<reference evidence="4 5" key="1">
    <citation type="submission" date="2016-10" db="EMBL/GenBank/DDBJ databases">
        <authorList>
            <person name="de Groot N.N."/>
        </authorList>
    </citation>
    <scope>NUCLEOTIDE SEQUENCE [LARGE SCALE GENOMIC DNA]</scope>
    <source>
        <strain evidence="4 5">DSM 25294</strain>
    </source>
</reference>
<dbReference type="InterPro" id="IPR000182">
    <property type="entry name" value="GNAT_dom"/>
</dbReference>
<keyword evidence="4" id="KW-0687">Ribonucleoprotein</keyword>
<evidence type="ECO:0000256" key="1">
    <source>
        <dbReference type="ARBA" id="ARBA00022679"/>
    </source>
</evidence>
<dbReference type="EMBL" id="FNEK01000021">
    <property type="protein sequence ID" value="SDJ66515.1"/>
    <property type="molecule type" value="Genomic_DNA"/>
</dbReference>
<dbReference type="STRING" id="571298.SAMN04488026_102177"/>
<feature type="domain" description="N-acetyltransferase" evidence="3">
    <location>
        <begin position="1"/>
        <end position="157"/>
    </location>
</feature>
<keyword evidence="2" id="KW-0012">Acyltransferase</keyword>
<accession>A0A1G8VM89</accession>
<dbReference type="Pfam" id="PF00583">
    <property type="entry name" value="Acetyltransf_1"/>
    <property type="match status" value="1"/>
</dbReference>
<dbReference type="Proteomes" id="UP000199382">
    <property type="component" value="Unassembled WGS sequence"/>
</dbReference>
<keyword evidence="1" id="KW-0808">Transferase</keyword>
<dbReference type="InterPro" id="IPR016181">
    <property type="entry name" value="Acyl_CoA_acyltransferase"/>
</dbReference>
<dbReference type="PANTHER" id="PTHR10545">
    <property type="entry name" value="DIAMINE N-ACETYLTRANSFERASE"/>
    <property type="match status" value="1"/>
</dbReference>
<evidence type="ECO:0000256" key="2">
    <source>
        <dbReference type="ARBA" id="ARBA00023315"/>
    </source>
</evidence>
<organism evidence="4 5">
    <name type="scientific">Aliiruegeria lutimaris</name>
    <dbReference type="NCBI Taxonomy" id="571298"/>
    <lineage>
        <taxon>Bacteria</taxon>
        <taxon>Pseudomonadati</taxon>
        <taxon>Pseudomonadota</taxon>
        <taxon>Alphaproteobacteria</taxon>
        <taxon>Rhodobacterales</taxon>
        <taxon>Roseobacteraceae</taxon>
        <taxon>Aliiruegeria</taxon>
    </lineage>
</organism>
<gene>
    <name evidence="4" type="ORF">SAMN04488026_102177</name>
</gene>
<dbReference type="GO" id="GO:0008080">
    <property type="term" value="F:N-acetyltransferase activity"/>
    <property type="evidence" value="ECO:0007669"/>
    <property type="project" value="TreeGrafter"/>
</dbReference>
<dbReference type="CDD" id="cd04301">
    <property type="entry name" value="NAT_SF"/>
    <property type="match status" value="1"/>
</dbReference>
<dbReference type="InterPro" id="IPR051016">
    <property type="entry name" value="Diverse_Substrate_AcTransf"/>
</dbReference>
<keyword evidence="4" id="KW-0689">Ribosomal protein</keyword>
<dbReference type="RefSeq" id="WP_093155909.1">
    <property type="nucleotide sequence ID" value="NZ_FNEK01000021.1"/>
</dbReference>
<dbReference type="PROSITE" id="PS51186">
    <property type="entry name" value="GNAT"/>
    <property type="match status" value="1"/>
</dbReference>
<evidence type="ECO:0000259" key="3">
    <source>
        <dbReference type="PROSITE" id="PS51186"/>
    </source>
</evidence>
<protein>
    <submittedName>
        <fullName evidence="4">Ribosomal protein S18 acetylase RimI</fullName>
    </submittedName>
</protein>
<sequence length="165" mass="17663">MRIRHAKIADAEAIAAMLFRLAEETGDGPYFSSTAETIRAHGFGDAPLFETLIAEQNGAPAGLALFFRHFSTTRGQPGVYVQDLWVAPEGRSSGLGAALLIAVAAHARESWGAAYLALTRHGHNEGADAFYTRFGFTAQESDVPMFLSGDGFTRLADRSKSEAVA</sequence>
<dbReference type="PANTHER" id="PTHR10545:SF29">
    <property type="entry name" value="GH14572P-RELATED"/>
    <property type="match status" value="1"/>
</dbReference>
<proteinExistence type="predicted"/>
<evidence type="ECO:0000313" key="5">
    <source>
        <dbReference type="Proteomes" id="UP000199382"/>
    </source>
</evidence>
<dbReference type="SUPFAM" id="SSF55729">
    <property type="entry name" value="Acyl-CoA N-acyltransferases (Nat)"/>
    <property type="match status" value="1"/>
</dbReference>
<dbReference type="AlphaFoldDB" id="A0A1G8VM89"/>
<keyword evidence="5" id="KW-1185">Reference proteome</keyword>
<dbReference type="GO" id="GO:0005840">
    <property type="term" value="C:ribosome"/>
    <property type="evidence" value="ECO:0007669"/>
    <property type="project" value="UniProtKB-KW"/>
</dbReference>
<dbReference type="Gene3D" id="3.40.630.30">
    <property type="match status" value="1"/>
</dbReference>
<name>A0A1G8VM89_9RHOB</name>
<evidence type="ECO:0000313" key="4">
    <source>
        <dbReference type="EMBL" id="SDJ66515.1"/>
    </source>
</evidence>
<dbReference type="OrthoDB" id="9805924at2"/>